<dbReference type="RefSeq" id="WP_205476265.1">
    <property type="nucleotide sequence ID" value="NZ_CP070506.1"/>
</dbReference>
<reference evidence="1 2" key="1">
    <citation type="submission" date="2021-02" db="EMBL/GenBank/DDBJ databases">
        <title>Genomic and phenotypic characterization of Pseudomonas hygromyciniae, a novel bacterial species discovered from a commercially purchased antibiotic vial.</title>
        <authorList>
            <person name="Turner T.L."/>
            <person name="Mitra S.D."/>
            <person name="Kochan T.J."/>
            <person name="Pincus N.B."/>
            <person name="Lebrun-Corbin M."/>
            <person name="Cheung B."/>
            <person name="Gatesy S.W."/>
            <person name="Afzal T."/>
            <person name="Ozer E.A."/>
            <person name="Hauser A.R."/>
        </authorList>
    </citation>
    <scope>NUCLEOTIDE SEQUENCE [LARGE SCALE GENOMIC DNA]</scope>
    <source>
        <strain evidence="1 2">SDM007</strain>
    </source>
</reference>
<gene>
    <name evidence="1" type="ORF">JTY93_06985</name>
</gene>
<sequence>MPRPHTFLRYQLNRSKTRNLASATLARLPTPQGQNVDTAFNPQRVRFEAIDGAALNAYHTWESSHFSWDDVVQWKAKELMYFDLSIWSDRELCGLCFANPNHSRKRMRVVRLEARPGGTHSLRGYIAPLALMAVEHYAQIVGSKTIEIQEPVQGAVPTYEKLGFVFDASGRLAKDLACT</sequence>
<evidence type="ECO:0000313" key="1">
    <source>
        <dbReference type="EMBL" id="QSB41113.1"/>
    </source>
</evidence>
<accession>A0ABX7K197</accession>
<dbReference type="EMBL" id="CP070506">
    <property type="protein sequence ID" value="QSB41113.1"/>
    <property type="molecule type" value="Genomic_DNA"/>
</dbReference>
<proteinExistence type="predicted"/>
<evidence type="ECO:0008006" key="3">
    <source>
        <dbReference type="Google" id="ProtNLM"/>
    </source>
</evidence>
<name>A0ABX7K197_9PSED</name>
<keyword evidence="2" id="KW-1185">Reference proteome</keyword>
<dbReference type="Proteomes" id="UP000663249">
    <property type="component" value="Chromosome"/>
</dbReference>
<protein>
    <recommendedName>
        <fullName evidence="3">N-acetyltransferase</fullName>
    </recommendedName>
</protein>
<organism evidence="1 2">
    <name type="scientific">Pseudomonas hygromyciniae</name>
    <dbReference type="NCBI Taxonomy" id="2812000"/>
    <lineage>
        <taxon>Bacteria</taxon>
        <taxon>Pseudomonadati</taxon>
        <taxon>Pseudomonadota</taxon>
        <taxon>Gammaproteobacteria</taxon>
        <taxon>Pseudomonadales</taxon>
        <taxon>Pseudomonadaceae</taxon>
        <taxon>Pseudomonas</taxon>
    </lineage>
</organism>
<evidence type="ECO:0000313" key="2">
    <source>
        <dbReference type="Proteomes" id="UP000663249"/>
    </source>
</evidence>